<name>A0A1B6CXI6_9HEMI</name>
<feature type="region of interest" description="Disordered" evidence="1">
    <location>
        <begin position="216"/>
        <end position="235"/>
    </location>
</feature>
<evidence type="ECO:0000256" key="1">
    <source>
        <dbReference type="SAM" id="MobiDB-lite"/>
    </source>
</evidence>
<reference evidence="2" key="1">
    <citation type="submission" date="2015-12" db="EMBL/GenBank/DDBJ databases">
        <title>De novo transcriptome assembly of four potential Pierce s Disease insect vectors from Arizona vineyards.</title>
        <authorList>
            <person name="Tassone E.E."/>
        </authorList>
    </citation>
    <scope>NUCLEOTIDE SEQUENCE</scope>
</reference>
<evidence type="ECO:0000313" key="2">
    <source>
        <dbReference type="EMBL" id="JAS18128.1"/>
    </source>
</evidence>
<proteinExistence type="predicted"/>
<feature type="compositionally biased region" description="Basic residues" evidence="1">
    <location>
        <begin position="137"/>
        <end position="147"/>
    </location>
</feature>
<gene>
    <name evidence="2" type="ORF">g.9683</name>
</gene>
<accession>A0A1B6CXI6</accession>
<dbReference type="EMBL" id="GEDC01019170">
    <property type="protein sequence ID" value="JAS18128.1"/>
    <property type="molecule type" value="Transcribed_RNA"/>
</dbReference>
<feature type="non-terminal residue" evidence="2">
    <location>
        <position position="1"/>
    </location>
</feature>
<sequence length="392" mass="44181">GYAHYAQHSGGPHAGGWTGLPLISMTTGNPRRGKKQQHPVNPRPQQCNEEDDPSRSPLTRLAIHTQGAPLIQAGRYNHNRPRNNYCRDPPGKVFQSGDIRRADVVKSMDSSARSSDSVSVASDESSANSENSLPRIIKPRKRRKKDRKPPIGQADGVQNSAELENKVSPVVTLKPYMPLCFESFGARTPSEPHDLKNEKPDETVPEVYRSVEDLIDTPQPNLLDEEDDNRSDPSPATLCQCRYCDPSGIIWDVDRSCYSPYLTPPSPAENRFHFNSLPLYYETPDHKSRYFDQRPFLPYSFDGDLGSILRRTWSDSSSDAKSEDLQRFACHEDDSEGLQVSSEIVTSPNGHRDIEIKFYSSSSPPKSTTRTRSELCFSDKDYYDKQLFVPEE</sequence>
<dbReference type="AlphaFoldDB" id="A0A1B6CXI6"/>
<protein>
    <submittedName>
        <fullName evidence="2">Uncharacterized protein</fullName>
    </submittedName>
</protein>
<organism evidence="2">
    <name type="scientific">Clastoptera arizonana</name>
    <name type="common">Arizona spittle bug</name>
    <dbReference type="NCBI Taxonomy" id="38151"/>
    <lineage>
        <taxon>Eukaryota</taxon>
        <taxon>Metazoa</taxon>
        <taxon>Ecdysozoa</taxon>
        <taxon>Arthropoda</taxon>
        <taxon>Hexapoda</taxon>
        <taxon>Insecta</taxon>
        <taxon>Pterygota</taxon>
        <taxon>Neoptera</taxon>
        <taxon>Paraneoptera</taxon>
        <taxon>Hemiptera</taxon>
        <taxon>Auchenorrhyncha</taxon>
        <taxon>Cercopoidea</taxon>
        <taxon>Clastopteridae</taxon>
        <taxon>Clastoptera</taxon>
    </lineage>
</organism>
<feature type="compositionally biased region" description="Low complexity" evidence="1">
    <location>
        <begin position="107"/>
        <end position="136"/>
    </location>
</feature>
<feature type="region of interest" description="Disordered" evidence="1">
    <location>
        <begin position="1"/>
        <end position="160"/>
    </location>
</feature>